<feature type="compositionally biased region" description="Low complexity" evidence="1">
    <location>
        <begin position="968"/>
        <end position="981"/>
    </location>
</feature>
<gene>
    <name evidence="3" type="ORF">G7Z17_g9198</name>
</gene>
<feature type="compositionally biased region" description="Polar residues" evidence="1">
    <location>
        <begin position="754"/>
        <end position="767"/>
    </location>
</feature>
<keyword evidence="2" id="KW-0812">Transmembrane</keyword>
<organism evidence="3 4">
    <name type="scientific">Cylindrodendrum hubeiense</name>
    <dbReference type="NCBI Taxonomy" id="595255"/>
    <lineage>
        <taxon>Eukaryota</taxon>
        <taxon>Fungi</taxon>
        <taxon>Dikarya</taxon>
        <taxon>Ascomycota</taxon>
        <taxon>Pezizomycotina</taxon>
        <taxon>Sordariomycetes</taxon>
        <taxon>Hypocreomycetidae</taxon>
        <taxon>Hypocreales</taxon>
        <taxon>Nectriaceae</taxon>
        <taxon>Cylindrodendrum</taxon>
    </lineage>
</organism>
<feature type="region of interest" description="Disordered" evidence="1">
    <location>
        <begin position="159"/>
        <end position="211"/>
    </location>
</feature>
<keyword evidence="2" id="KW-1133">Transmembrane helix</keyword>
<evidence type="ECO:0000313" key="4">
    <source>
        <dbReference type="Proteomes" id="UP000722485"/>
    </source>
</evidence>
<sequence>MAAVACDRCAAGADSPTEIDVVGPHRWLAAAHGAVMTQTCKPECTTECTTAADMRHAGPADQNRPRRLQLKTMACKMQVRTASVMDVLTVDVLTAQQALGSCAYAHIPFPLFLSSSWGRPDSQPFLRLSCSPSLRLRQLPSSISLFFPRLLISLSGTSTYSSTTRTSDTVTSLKPTTIDESSTTTHSATETSTSTAAAAGGGKSDDGDKGNSLSRDQVAGISVGVLAAAGLAIGAILLARYYRRRKYPNLKNGFLPMRDTWGYKPDRSETDRTNSWIAHQIRPPLDSFPPPPLPTYIRPTASYNRSSYKPDVIGLAISPAHSRVTTQTATSRRMSRLLPAKPVLPVLPLNISKKNSLQPHDEWPGPQHYGGPSRQENPPRLPPLEIGPLASVASPTVSKQAPPPPPKLQIPTSNNPRPPSSHYQRESTLTEFEDDDRGSMSPSAQVWRPPPTTPLSAATYYVADQYGNWVLGDPRNATQAVESRGVAPKPPPKDNVNLPLAGDSNGKKQDIVSPLSADALKASLAPPAEIIPGRWQTGNVPPKPMGPRAQPQSNVPFSGQSNPPSQVQQIPRRNSSNRRSLTRNLTRPRASGSSDATTITTSSEGSISDPSPALELPGNLSPVAESPHSGSGRSPVTYPKIPSRDPRRISGVTTQGWDANKKTAPPPSRPMVYYPPGQPSPTLGTMQPPSGPGMASNAAQKVGRKPVANPGLLRSGSPTMRVVEPSPEPEEKGPAPPPKPRAPAFLFNPPYPQPLNTRQSSQFQHAGSASGPDPAATQPYQQPPQQPPQQPAQYQYQQQQPYQSHYQQQEQQQPYQYQQQQQQQQQPQPQRQYQPYQPTQRQSQRQSQQQPQRQPPYQQPPHQQSQQHQQQQPQPQPQRQYQQQPPQDHHHHHHQWHPLQPPRQPNPDYDPSRGSDQSVSTSSSLLAKRLGPNRAANMAIPTDPARAKWRRENAGSQEESTSGRDSSLPATPTWLPRLTPTRRGKDLFLNVQ</sequence>
<evidence type="ECO:0000256" key="2">
    <source>
        <dbReference type="SAM" id="Phobius"/>
    </source>
</evidence>
<evidence type="ECO:0000256" key="1">
    <source>
        <dbReference type="SAM" id="MobiDB-lite"/>
    </source>
</evidence>
<feature type="transmembrane region" description="Helical" evidence="2">
    <location>
        <begin position="218"/>
        <end position="242"/>
    </location>
</feature>
<dbReference type="EMBL" id="JAANBB010000255">
    <property type="protein sequence ID" value="KAF7545412.1"/>
    <property type="molecule type" value="Genomic_DNA"/>
</dbReference>
<protein>
    <submittedName>
        <fullName evidence="3">Uncharacterized protein</fullName>
    </submittedName>
</protein>
<proteinExistence type="predicted"/>
<feature type="compositionally biased region" description="Low complexity" evidence="1">
    <location>
        <begin position="597"/>
        <end position="608"/>
    </location>
</feature>
<comment type="caution">
    <text evidence="3">The sequence shown here is derived from an EMBL/GenBank/DDBJ whole genome shotgun (WGS) entry which is preliminary data.</text>
</comment>
<feature type="compositionally biased region" description="Pro residues" evidence="1">
    <location>
        <begin position="781"/>
        <end position="790"/>
    </location>
</feature>
<feature type="compositionally biased region" description="Low complexity" evidence="1">
    <location>
        <begin position="159"/>
        <end position="173"/>
    </location>
</feature>
<keyword evidence="4" id="KW-1185">Reference proteome</keyword>
<feature type="region of interest" description="Disordered" evidence="1">
    <location>
        <begin position="477"/>
        <end position="992"/>
    </location>
</feature>
<keyword evidence="2" id="KW-0472">Membrane</keyword>
<feature type="region of interest" description="Disordered" evidence="1">
    <location>
        <begin position="355"/>
        <end position="451"/>
    </location>
</feature>
<reference evidence="3" key="1">
    <citation type="submission" date="2020-03" db="EMBL/GenBank/DDBJ databases">
        <title>Draft Genome Sequence of Cylindrodendrum hubeiense.</title>
        <authorList>
            <person name="Buettner E."/>
            <person name="Kellner H."/>
        </authorList>
    </citation>
    <scope>NUCLEOTIDE SEQUENCE</scope>
    <source>
        <strain evidence="3">IHI 201604</strain>
    </source>
</reference>
<feature type="compositionally biased region" description="Low complexity" evidence="1">
    <location>
        <begin position="571"/>
        <end position="589"/>
    </location>
</feature>
<feature type="compositionally biased region" description="Polar residues" evidence="1">
    <location>
        <begin position="954"/>
        <end position="965"/>
    </location>
</feature>
<feature type="compositionally biased region" description="Low complexity" evidence="1">
    <location>
        <begin position="912"/>
        <end position="924"/>
    </location>
</feature>
<evidence type="ECO:0000313" key="3">
    <source>
        <dbReference type="EMBL" id="KAF7545412.1"/>
    </source>
</evidence>
<dbReference type="Proteomes" id="UP000722485">
    <property type="component" value="Unassembled WGS sequence"/>
</dbReference>
<feature type="compositionally biased region" description="Low complexity" evidence="1">
    <location>
        <begin position="791"/>
        <end position="852"/>
    </location>
</feature>
<name>A0A9P5H522_9HYPO</name>
<feature type="compositionally biased region" description="Low complexity" evidence="1">
    <location>
        <begin position="860"/>
        <end position="886"/>
    </location>
</feature>
<dbReference type="OrthoDB" id="3946741at2759"/>
<accession>A0A9P5H522</accession>
<dbReference type="AlphaFoldDB" id="A0A9P5H522"/>
<feature type="compositionally biased region" description="Polar residues" evidence="1">
    <location>
        <begin position="550"/>
        <end position="569"/>
    </location>
</feature>
<feature type="compositionally biased region" description="Low complexity" evidence="1">
    <location>
        <begin position="180"/>
        <end position="198"/>
    </location>
</feature>